<reference evidence="1 2" key="1">
    <citation type="submission" date="2017-01" db="EMBL/GenBank/DDBJ databases">
        <title>Genome sequence of Rhodoferax antarcticus ANT.BR, a psychrophilic purple nonsulfur bacterium from an Antarctic microbial mat.</title>
        <authorList>
            <person name="Baker J."/>
            <person name="Riester C."/>
            <person name="Skinner B."/>
            <person name="Newell A."/>
            <person name="Swingley W."/>
            <person name="Madigan M."/>
            <person name="Jung D."/>
            <person name="Asao M."/>
            <person name="Chen M."/>
            <person name="Loughlin P."/>
            <person name="Pan H."/>
            <person name="Lin S."/>
            <person name="Li N."/>
            <person name="Shaw J."/>
            <person name="Prado M."/>
            <person name="Sherman C."/>
            <person name="Li X."/>
            <person name="Tang J."/>
            <person name="Blankenship R."/>
            <person name="Zhao T."/>
            <person name="Touchman J."/>
            <person name="Sattley M."/>
        </authorList>
    </citation>
    <scope>NUCLEOTIDE SEQUENCE [LARGE SCALE GENOMIC DNA]</scope>
    <source>
        <strain evidence="1 2">ANT.BR</strain>
    </source>
</reference>
<dbReference type="AlphaFoldDB" id="A0A1Q8Y965"/>
<keyword evidence="2" id="KW-1185">Reference proteome</keyword>
<sequence>MKEFSIIYSNLTGQLFAWEGNREYQRKYLGNRVVLGVVTACNGDTALTAWKARNL</sequence>
<organism evidence="1 2">
    <name type="scientific">Rhodoferax antarcticus ANT.BR</name>
    <dbReference type="NCBI Taxonomy" id="1111071"/>
    <lineage>
        <taxon>Bacteria</taxon>
        <taxon>Pseudomonadati</taxon>
        <taxon>Pseudomonadota</taxon>
        <taxon>Betaproteobacteria</taxon>
        <taxon>Burkholderiales</taxon>
        <taxon>Comamonadaceae</taxon>
        <taxon>Rhodoferax</taxon>
    </lineage>
</organism>
<name>A0A1Q8Y965_9BURK</name>
<dbReference type="RefSeq" id="WP_158025711.1">
    <property type="nucleotide sequence ID" value="NZ_MSYM01000020.1"/>
</dbReference>
<protein>
    <submittedName>
        <fullName evidence="1">Uncharacterized protein</fullName>
    </submittedName>
</protein>
<evidence type="ECO:0000313" key="2">
    <source>
        <dbReference type="Proteomes" id="UP000185911"/>
    </source>
</evidence>
<evidence type="ECO:0000313" key="1">
    <source>
        <dbReference type="EMBL" id="OLP04565.1"/>
    </source>
</evidence>
<accession>A0A1Q8Y965</accession>
<dbReference type="Proteomes" id="UP000185911">
    <property type="component" value="Unassembled WGS sequence"/>
</dbReference>
<dbReference type="EMBL" id="MSYM01000020">
    <property type="protein sequence ID" value="OLP04565.1"/>
    <property type="molecule type" value="Genomic_DNA"/>
</dbReference>
<comment type="caution">
    <text evidence="1">The sequence shown here is derived from an EMBL/GenBank/DDBJ whole genome shotgun (WGS) entry which is preliminary data.</text>
</comment>
<gene>
    <name evidence="1" type="ORF">BLL52_4117</name>
</gene>
<proteinExistence type="predicted"/>